<evidence type="ECO:0000256" key="2">
    <source>
        <dbReference type="ARBA" id="ARBA00022679"/>
    </source>
</evidence>
<evidence type="ECO:0000256" key="3">
    <source>
        <dbReference type="ARBA" id="ARBA00022898"/>
    </source>
</evidence>
<protein>
    <submittedName>
        <fullName evidence="7">Related to Phosphoserine aminotransferase</fullName>
    </submittedName>
</protein>
<dbReference type="GO" id="GO:0006564">
    <property type="term" value="P:L-serine biosynthetic process"/>
    <property type="evidence" value="ECO:0007669"/>
    <property type="project" value="InterPro"/>
</dbReference>
<evidence type="ECO:0000313" key="8">
    <source>
        <dbReference type="Proteomes" id="UP000262825"/>
    </source>
</evidence>
<dbReference type="PANTHER" id="PTHR43247:SF1">
    <property type="entry name" value="PHOSPHOSERINE AMINOTRANSFERASE"/>
    <property type="match status" value="1"/>
</dbReference>
<evidence type="ECO:0000256" key="5">
    <source>
        <dbReference type="ARBA" id="ARBA00049007"/>
    </source>
</evidence>
<dbReference type="GO" id="GO:0030170">
    <property type="term" value="F:pyridoxal phosphate binding"/>
    <property type="evidence" value="ECO:0007669"/>
    <property type="project" value="TreeGrafter"/>
</dbReference>
<dbReference type="Pfam" id="PF00266">
    <property type="entry name" value="Aminotran_5"/>
    <property type="match status" value="1"/>
</dbReference>
<comment type="pathway">
    <text evidence="4">Amino-acid biosynthesis.</text>
</comment>
<feature type="domain" description="Aminotransferase class V" evidence="6">
    <location>
        <begin position="13"/>
        <end position="204"/>
    </location>
</feature>
<keyword evidence="2 7" id="KW-0808">Transferase</keyword>
<sequence length="230" mass="25036">MPALPTREEPNYFGAGPALLPIDVLQQAACDLINYKGLGLGIGEISHRSKEATDVINKTKANLRKLMNIPDTHEVFFMQGGGTTGFSSVASNMFAASHGKGKGAYLVTGSWSLKSVQEAQRLNVPCEIIYNAKDHNHGKFGVVPSNNDFKITAEDNFSYCYICENETVHGVEYQELPVLPAGVELCADLSSDILSRKIDVSKYGHLIGQLSLRTTLPTTPSPFSLCTLWI</sequence>
<dbReference type="GO" id="GO:0004648">
    <property type="term" value="F:O-phospho-L-serine:2-oxoglutarate aminotransferase activity"/>
    <property type="evidence" value="ECO:0007669"/>
    <property type="project" value="UniProtKB-EC"/>
</dbReference>
<dbReference type="Gene3D" id="3.40.640.10">
    <property type="entry name" value="Type I PLP-dependent aspartate aminotransferase-like (Major domain)"/>
    <property type="match status" value="1"/>
</dbReference>
<organism evidence="7 8">
    <name type="scientific">Saccharomycodes ludwigii</name>
    <dbReference type="NCBI Taxonomy" id="36035"/>
    <lineage>
        <taxon>Eukaryota</taxon>
        <taxon>Fungi</taxon>
        <taxon>Dikarya</taxon>
        <taxon>Ascomycota</taxon>
        <taxon>Saccharomycotina</taxon>
        <taxon>Saccharomycetes</taxon>
        <taxon>Saccharomycodales</taxon>
        <taxon>Saccharomycodaceae</taxon>
        <taxon>Saccharomycodes</taxon>
    </lineage>
</organism>
<keyword evidence="8" id="KW-1185">Reference proteome</keyword>
<dbReference type="InterPro" id="IPR022278">
    <property type="entry name" value="Pser_aminoTfrase"/>
</dbReference>
<dbReference type="AlphaFoldDB" id="A0A376BCB6"/>
<dbReference type="GO" id="GO:0005737">
    <property type="term" value="C:cytoplasm"/>
    <property type="evidence" value="ECO:0007669"/>
    <property type="project" value="TreeGrafter"/>
</dbReference>
<accession>A0A376BCB6</accession>
<dbReference type="InterPro" id="IPR015424">
    <property type="entry name" value="PyrdxlP-dep_Trfase"/>
</dbReference>
<dbReference type="PANTHER" id="PTHR43247">
    <property type="entry name" value="PHOSPHOSERINE AMINOTRANSFERASE"/>
    <property type="match status" value="1"/>
</dbReference>
<keyword evidence="7" id="KW-0032">Aminotransferase</keyword>
<reference evidence="8" key="1">
    <citation type="submission" date="2018-06" db="EMBL/GenBank/DDBJ databases">
        <authorList>
            <person name="Guldener U."/>
        </authorList>
    </citation>
    <scope>NUCLEOTIDE SEQUENCE [LARGE SCALE GENOMIC DNA]</scope>
    <source>
        <strain evidence="8">UTAD17</strain>
    </source>
</reference>
<evidence type="ECO:0000313" key="7">
    <source>
        <dbReference type="EMBL" id="SSD62249.1"/>
    </source>
</evidence>
<dbReference type="Proteomes" id="UP000262825">
    <property type="component" value="Unassembled WGS sequence"/>
</dbReference>
<evidence type="ECO:0000256" key="4">
    <source>
        <dbReference type="ARBA" id="ARBA00029440"/>
    </source>
</evidence>
<comment type="catalytic activity">
    <reaction evidence="5">
        <text>O-phospho-L-serine + 2-oxoglutarate = 3-phosphooxypyruvate + L-glutamate</text>
        <dbReference type="Rhea" id="RHEA:14329"/>
        <dbReference type="ChEBI" id="CHEBI:16810"/>
        <dbReference type="ChEBI" id="CHEBI:18110"/>
        <dbReference type="ChEBI" id="CHEBI:29985"/>
        <dbReference type="ChEBI" id="CHEBI:57524"/>
        <dbReference type="EC" id="2.6.1.52"/>
    </reaction>
</comment>
<proteinExistence type="predicted"/>
<evidence type="ECO:0000259" key="6">
    <source>
        <dbReference type="Pfam" id="PF00266"/>
    </source>
</evidence>
<dbReference type="InterPro" id="IPR000192">
    <property type="entry name" value="Aminotrans_V_dom"/>
</dbReference>
<dbReference type="InterPro" id="IPR015421">
    <property type="entry name" value="PyrdxlP-dep_Trfase_major"/>
</dbReference>
<name>A0A376BCB6_9ASCO</name>
<comment type="cofactor">
    <cofactor evidence="1">
        <name>pyridoxal 5'-phosphate</name>
        <dbReference type="ChEBI" id="CHEBI:597326"/>
    </cofactor>
</comment>
<dbReference type="EMBL" id="UFAJ01001338">
    <property type="protein sequence ID" value="SSD62249.1"/>
    <property type="molecule type" value="Genomic_DNA"/>
</dbReference>
<keyword evidence="3" id="KW-0663">Pyridoxal phosphate</keyword>
<gene>
    <name evidence="7" type="ORF">SCODWIG_04012</name>
</gene>
<evidence type="ECO:0000256" key="1">
    <source>
        <dbReference type="ARBA" id="ARBA00001933"/>
    </source>
</evidence>
<dbReference type="SUPFAM" id="SSF53383">
    <property type="entry name" value="PLP-dependent transferases"/>
    <property type="match status" value="1"/>
</dbReference>
<dbReference type="VEuPathDB" id="FungiDB:SCODWIG_04012"/>